<organism evidence="1 2">
    <name type="scientific">Ophiocordyceps australis</name>
    <dbReference type="NCBI Taxonomy" id="1399860"/>
    <lineage>
        <taxon>Eukaryota</taxon>
        <taxon>Fungi</taxon>
        <taxon>Dikarya</taxon>
        <taxon>Ascomycota</taxon>
        <taxon>Pezizomycotina</taxon>
        <taxon>Sordariomycetes</taxon>
        <taxon>Hypocreomycetidae</taxon>
        <taxon>Hypocreales</taxon>
        <taxon>Ophiocordycipitaceae</taxon>
        <taxon>Ophiocordyceps</taxon>
    </lineage>
</organism>
<accession>A0A2C5YF74</accession>
<dbReference type="AlphaFoldDB" id="A0A2C5YF74"/>
<reference evidence="1 2" key="1">
    <citation type="submission" date="2017-06" db="EMBL/GenBank/DDBJ databases">
        <title>Ant-infecting Ophiocordyceps genomes reveal a high diversity of potential behavioral manipulation genes and a possible major role for enterotoxins.</title>
        <authorList>
            <person name="De Bekker C."/>
            <person name="Evans H.C."/>
            <person name="Brachmann A."/>
            <person name="Hughes D.P."/>
        </authorList>
    </citation>
    <scope>NUCLEOTIDE SEQUENCE [LARGE SCALE GENOMIC DNA]</scope>
    <source>
        <strain evidence="1 2">Map64</strain>
    </source>
</reference>
<evidence type="ECO:0000313" key="2">
    <source>
        <dbReference type="Proteomes" id="UP000226192"/>
    </source>
</evidence>
<sequence>MDGAGTFDGIVIQIEKYTFPLAESPPRGYDETKTLAVQPPGQPDACTRFKSLVVRLGLAGGTWGFDGTGTEDHVLLDLGNKQRIVIAKAPVRYYDGAVTIDLVDVFGSKTVDGQS</sequence>
<protein>
    <submittedName>
        <fullName evidence="1">Uncharacterized protein</fullName>
    </submittedName>
</protein>
<proteinExistence type="predicted"/>
<keyword evidence="2" id="KW-1185">Reference proteome</keyword>
<gene>
    <name evidence="1" type="ORF">CDD81_193</name>
</gene>
<name>A0A2C5YF74_9HYPO</name>
<comment type="caution">
    <text evidence="1">The sequence shown here is derived from an EMBL/GenBank/DDBJ whole genome shotgun (WGS) entry which is preliminary data.</text>
</comment>
<dbReference type="Proteomes" id="UP000226192">
    <property type="component" value="Unassembled WGS sequence"/>
</dbReference>
<dbReference type="EMBL" id="NJET01000010">
    <property type="protein sequence ID" value="PHH66130.1"/>
    <property type="molecule type" value="Genomic_DNA"/>
</dbReference>
<evidence type="ECO:0000313" key="1">
    <source>
        <dbReference type="EMBL" id="PHH66130.1"/>
    </source>
</evidence>
<dbReference type="OrthoDB" id="4927807at2759"/>
<dbReference type="STRING" id="1399860.A0A2C5YF74"/>